<reference evidence="1" key="1">
    <citation type="journal article" date="2015" name="Front. Microbiol.">
        <title>Combining genomic sequencing methods to explore viral diversity and reveal potential virus-host interactions.</title>
        <authorList>
            <person name="Chow C.E."/>
            <person name="Winget D.M."/>
            <person name="White R.A.III."/>
            <person name="Hallam S.J."/>
            <person name="Suttle C.A."/>
        </authorList>
    </citation>
    <scope>NUCLEOTIDE SEQUENCE</scope>
    <source>
        <strain evidence="1">Oxic3_1</strain>
    </source>
</reference>
<evidence type="ECO:0000313" key="1">
    <source>
        <dbReference type="EMBL" id="AKH48670.1"/>
    </source>
</evidence>
<proteinExistence type="predicted"/>
<sequence length="75" mass="8715">MSKVIRKISIGSDYKNDAMHYSTGQEVYGGHTISDILFEDQDQSYNIFITKNNEVLPWKKFNANMAISVEYDLKY</sequence>
<protein>
    <submittedName>
        <fullName evidence="1">Uncharacterized protein</fullName>
    </submittedName>
</protein>
<organism evidence="1">
    <name type="scientific">uncultured marine virus</name>
    <dbReference type="NCBI Taxonomy" id="186617"/>
    <lineage>
        <taxon>Viruses</taxon>
        <taxon>environmental samples</taxon>
    </lineage>
</organism>
<dbReference type="EMBL" id="KR029607">
    <property type="protein sequence ID" value="AKH48670.1"/>
    <property type="molecule type" value="Genomic_DNA"/>
</dbReference>
<accession>A0A0F7L9T0</accession>
<reference evidence="1" key="2">
    <citation type="submission" date="2015-03" db="EMBL/GenBank/DDBJ databases">
        <authorList>
            <person name="Chow C.-E.T."/>
            <person name="Winget D.M."/>
            <person name="White R.A.III."/>
            <person name="Hallam S.J."/>
            <person name="Suttle C.A."/>
        </authorList>
    </citation>
    <scope>NUCLEOTIDE SEQUENCE</scope>
    <source>
        <strain evidence="1">Oxic3_1</strain>
    </source>
</reference>
<name>A0A0F7L9T0_9VIRU</name>